<evidence type="ECO:0000313" key="1">
    <source>
        <dbReference type="EMBL" id="QJA44251.1"/>
    </source>
</evidence>
<gene>
    <name evidence="3" type="ORF">MM415A02304_0009</name>
    <name evidence="2" type="ORF">MM415B00633_0032</name>
    <name evidence="1" type="ORF">TM448A00090_0083</name>
    <name evidence="4" type="ORF">TM448B00221_0021</name>
</gene>
<dbReference type="AlphaFoldDB" id="A0A6H1Z9Y3"/>
<dbReference type="EMBL" id="MT141495">
    <property type="protein sequence ID" value="QJA63348.1"/>
    <property type="molecule type" value="Genomic_DNA"/>
</dbReference>
<organism evidence="1">
    <name type="scientific">viral metagenome</name>
    <dbReference type="NCBI Taxonomy" id="1070528"/>
    <lineage>
        <taxon>unclassified sequences</taxon>
        <taxon>metagenomes</taxon>
        <taxon>organismal metagenomes</taxon>
    </lineage>
</organism>
<evidence type="ECO:0000313" key="4">
    <source>
        <dbReference type="EMBL" id="QJH94467.1"/>
    </source>
</evidence>
<evidence type="ECO:0000313" key="2">
    <source>
        <dbReference type="EMBL" id="QJA63348.1"/>
    </source>
</evidence>
<dbReference type="EMBL" id="MT144601">
    <property type="protein sequence ID" value="QJH94467.1"/>
    <property type="molecule type" value="Genomic_DNA"/>
</dbReference>
<evidence type="ECO:0000313" key="3">
    <source>
        <dbReference type="EMBL" id="QJA73579.1"/>
    </source>
</evidence>
<dbReference type="EMBL" id="MT143974">
    <property type="protein sequence ID" value="QJA44251.1"/>
    <property type="molecule type" value="Genomic_DNA"/>
</dbReference>
<proteinExistence type="predicted"/>
<accession>A0A6H1Z9Y3</accession>
<name>A0A6H1Z9Y3_9ZZZZ</name>
<sequence length="81" mass="9056">MGTRIYLNNNQAALVLSKDGKVGVHIPKVGEDNKPVPDYIITLVGIAALVKTQDKKFFRLVGKAMREFMKREQESESIHGD</sequence>
<dbReference type="EMBL" id="MT142037">
    <property type="protein sequence ID" value="QJA73579.1"/>
    <property type="molecule type" value="Genomic_DNA"/>
</dbReference>
<reference evidence="1" key="1">
    <citation type="submission" date="2020-03" db="EMBL/GenBank/DDBJ databases">
        <title>The deep terrestrial virosphere.</title>
        <authorList>
            <person name="Holmfeldt K."/>
            <person name="Nilsson E."/>
            <person name="Simone D."/>
            <person name="Lopez-Fernandez M."/>
            <person name="Wu X."/>
            <person name="de Brujin I."/>
            <person name="Lundin D."/>
            <person name="Andersson A."/>
            <person name="Bertilsson S."/>
            <person name="Dopson M."/>
        </authorList>
    </citation>
    <scope>NUCLEOTIDE SEQUENCE</scope>
    <source>
        <strain evidence="3">MM415A02304</strain>
        <strain evidence="2">MM415B00633</strain>
        <strain evidence="1">TM448A00090</strain>
        <strain evidence="4">TM448B00221</strain>
    </source>
</reference>
<protein>
    <submittedName>
        <fullName evidence="1">Uncharacterized protein</fullName>
    </submittedName>
</protein>